<name>A0ABN2TAD5_9MICO</name>
<dbReference type="Proteomes" id="UP001500755">
    <property type="component" value="Unassembled WGS sequence"/>
</dbReference>
<feature type="compositionally biased region" description="Basic and acidic residues" evidence="1">
    <location>
        <begin position="13"/>
        <end position="31"/>
    </location>
</feature>
<evidence type="ECO:0008006" key="4">
    <source>
        <dbReference type="Google" id="ProtNLM"/>
    </source>
</evidence>
<protein>
    <recommendedName>
        <fullName evidence="4">DUF4194 domain-containing protein</fullName>
    </recommendedName>
</protein>
<proteinExistence type="predicted"/>
<evidence type="ECO:0000256" key="1">
    <source>
        <dbReference type="SAM" id="MobiDB-lite"/>
    </source>
</evidence>
<accession>A0ABN2TAD5</accession>
<dbReference type="Pfam" id="PF13835">
    <property type="entry name" value="DUF4194"/>
    <property type="match status" value="1"/>
</dbReference>
<dbReference type="EMBL" id="BAAANO010000009">
    <property type="protein sequence ID" value="GAA2003313.1"/>
    <property type="molecule type" value="Genomic_DNA"/>
</dbReference>
<feature type="region of interest" description="Disordered" evidence="1">
    <location>
        <begin position="1"/>
        <end position="31"/>
    </location>
</feature>
<gene>
    <name evidence="2" type="ORF">GCM10009755_10360</name>
</gene>
<dbReference type="InterPro" id="IPR025449">
    <property type="entry name" value="JetB"/>
</dbReference>
<sequence>MDESEAFGGIEDPGARPSEDAAAENDRDGGHRYWATDTGVLPLDTRRALVKLVQGPYVSAERQSELWRAVVNDERVLASRLSDMLLELVVDHDARIAFVRNAPDQPTVVRAANLSFLETALVLHLRGELLRSDRNERVVVGKEDVKESLRVYGDAQNLDDTLFAKRFNAAWSTMDTNGLLTKTGTAEDRFEISPVLRILFDSDEVRAVKAEFARMLEEES</sequence>
<keyword evidence="3" id="KW-1185">Reference proteome</keyword>
<evidence type="ECO:0000313" key="2">
    <source>
        <dbReference type="EMBL" id="GAA2003313.1"/>
    </source>
</evidence>
<reference evidence="2 3" key="1">
    <citation type="journal article" date="2019" name="Int. J. Syst. Evol. Microbiol.">
        <title>The Global Catalogue of Microorganisms (GCM) 10K type strain sequencing project: providing services to taxonomists for standard genome sequencing and annotation.</title>
        <authorList>
            <consortium name="The Broad Institute Genomics Platform"/>
            <consortium name="The Broad Institute Genome Sequencing Center for Infectious Disease"/>
            <person name="Wu L."/>
            <person name="Ma J."/>
        </authorList>
    </citation>
    <scope>NUCLEOTIDE SEQUENCE [LARGE SCALE GENOMIC DNA]</scope>
    <source>
        <strain evidence="2 3">JCM 14546</strain>
    </source>
</reference>
<organism evidence="2 3">
    <name type="scientific">Brevibacterium samyangense</name>
    <dbReference type="NCBI Taxonomy" id="366888"/>
    <lineage>
        <taxon>Bacteria</taxon>
        <taxon>Bacillati</taxon>
        <taxon>Actinomycetota</taxon>
        <taxon>Actinomycetes</taxon>
        <taxon>Micrococcales</taxon>
        <taxon>Brevibacteriaceae</taxon>
        <taxon>Brevibacterium</taxon>
    </lineage>
</organism>
<evidence type="ECO:0000313" key="3">
    <source>
        <dbReference type="Proteomes" id="UP001500755"/>
    </source>
</evidence>
<comment type="caution">
    <text evidence="2">The sequence shown here is derived from an EMBL/GenBank/DDBJ whole genome shotgun (WGS) entry which is preliminary data.</text>
</comment>